<keyword evidence="2" id="KW-1185">Reference proteome</keyword>
<gene>
    <name evidence="1" type="ORF">FRX31_022452</name>
</gene>
<proteinExistence type="predicted"/>
<dbReference type="EMBL" id="JABWDY010027326">
    <property type="protein sequence ID" value="KAF5187961.1"/>
    <property type="molecule type" value="Genomic_DNA"/>
</dbReference>
<dbReference type="AlphaFoldDB" id="A0A7J6VT55"/>
<sequence length="61" mass="7320">MDMRNGGGAYCNFKEKTKNRKEEYRYHTLCVQLSLLERRDFMCVVSSTRILQNFDARYGLY</sequence>
<organism evidence="1 2">
    <name type="scientific">Thalictrum thalictroides</name>
    <name type="common">Rue-anemone</name>
    <name type="synonym">Anemone thalictroides</name>
    <dbReference type="NCBI Taxonomy" id="46969"/>
    <lineage>
        <taxon>Eukaryota</taxon>
        <taxon>Viridiplantae</taxon>
        <taxon>Streptophyta</taxon>
        <taxon>Embryophyta</taxon>
        <taxon>Tracheophyta</taxon>
        <taxon>Spermatophyta</taxon>
        <taxon>Magnoliopsida</taxon>
        <taxon>Ranunculales</taxon>
        <taxon>Ranunculaceae</taxon>
        <taxon>Thalictroideae</taxon>
        <taxon>Thalictrum</taxon>
    </lineage>
</organism>
<evidence type="ECO:0000313" key="2">
    <source>
        <dbReference type="Proteomes" id="UP000554482"/>
    </source>
</evidence>
<accession>A0A7J6VT55</accession>
<comment type="caution">
    <text evidence="1">The sequence shown here is derived from an EMBL/GenBank/DDBJ whole genome shotgun (WGS) entry which is preliminary data.</text>
</comment>
<protein>
    <submittedName>
        <fullName evidence="1">Uncharacterized protein</fullName>
    </submittedName>
</protein>
<reference evidence="1 2" key="1">
    <citation type="submission" date="2020-06" db="EMBL/GenBank/DDBJ databases">
        <title>Transcriptomic and genomic resources for Thalictrum thalictroides and T. hernandezii: Facilitating candidate gene discovery in an emerging model plant lineage.</title>
        <authorList>
            <person name="Arias T."/>
            <person name="Riano-Pachon D.M."/>
            <person name="Di Stilio V.S."/>
        </authorList>
    </citation>
    <scope>NUCLEOTIDE SEQUENCE [LARGE SCALE GENOMIC DNA]</scope>
    <source>
        <strain evidence="2">cv. WT478/WT964</strain>
        <tissue evidence="1">Leaves</tissue>
    </source>
</reference>
<evidence type="ECO:0000313" key="1">
    <source>
        <dbReference type="EMBL" id="KAF5187961.1"/>
    </source>
</evidence>
<name>A0A7J6VT55_THATH</name>
<dbReference type="Proteomes" id="UP000554482">
    <property type="component" value="Unassembled WGS sequence"/>
</dbReference>